<accession>A0A7W9BD09</accession>
<organism evidence="2 3">
    <name type="scientific">Sphingomonas aerophila</name>
    <dbReference type="NCBI Taxonomy" id="1344948"/>
    <lineage>
        <taxon>Bacteria</taxon>
        <taxon>Pseudomonadati</taxon>
        <taxon>Pseudomonadota</taxon>
        <taxon>Alphaproteobacteria</taxon>
        <taxon>Sphingomonadales</taxon>
        <taxon>Sphingomonadaceae</taxon>
        <taxon>Sphingomonas</taxon>
    </lineage>
</organism>
<feature type="compositionally biased region" description="Basic and acidic residues" evidence="1">
    <location>
        <begin position="60"/>
        <end position="77"/>
    </location>
</feature>
<reference evidence="2 3" key="1">
    <citation type="submission" date="2020-08" db="EMBL/GenBank/DDBJ databases">
        <title>Genomic Encyclopedia of Type Strains, Phase IV (KMG-IV): sequencing the most valuable type-strain genomes for metagenomic binning, comparative biology and taxonomic classification.</title>
        <authorList>
            <person name="Goeker M."/>
        </authorList>
    </citation>
    <scope>NUCLEOTIDE SEQUENCE [LARGE SCALE GENOMIC DNA]</scope>
    <source>
        <strain evidence="2 3">DSM 100044</strain>
    </source>
</reference>
<protein>
    <submittedName>
        <fullName evidence="2">Uncharacterized protein</fullName>
    </submittedName>
</protein>
<dbReference type="Proteomes" id="UP000546200">
    <property type="component" value="Unassembled WGS sequence"/>
</dbReference>
<sequence length="302" mass="33397">MSYNARNPELEDSRTGHAWISVSAWDARPPGKGRTLISHYVRCFRVRLQLACAAGQRECSRQRDDSPCGHELDDHARPSPGGSLSDRSSREVNHLDLRRKGRGRINYNYETYRTVVSAEPALWLAAAVLSPSRARAKTLRRLGFIRAPAAPSESKANGTPQIKATSEYNTAIRTPLLSRRLLPEVRRAGAAGTIIRCAGQHYFFIHATNCFVTGRTVTKAGVEPDHFLVRRTGSAVLCGPTRLFRDCALNRRQATKAVIAGRFRRGGSGTAAPQQAQRGSAHYALRCGEQGRSPAGWRKRKR</sequence>
<evidence type="ECO:0000256" key="1">
    <source>
        <dbReference type="SAM" id="MobiDB-lite"/>
    </source>
</evidence>
<comment type="caution">
    <text evidence="2">The sequence shown here is derived from an EMBL/GenBank/DDBJ whole genome shotgun (WGS) entry which is preliminary data.</text>
</comment>
<proteinExistence type="predicted"/>
<gene>
    <name evidence="2" type="ORF">FHS94_001584</name>
</gene>
<evidence type="ECO:0000313" key="3">
    <source>
        <dbReference type="Proteomes" id="UP000546200"/>
    </source>
</evidence>
<dbReference type="AlphaFoldDB" id="A0A7W9BD09"/>
<keyword evidence="3" id="KW-1185">Reference proteome</keyword>
<name>A0A7W9BD09_9SPHN</name>
<evidence type="ECO:0000313" key="2">
    <source>
        <dbReference type="EMBL" id="MBB5714748.1"/>
    </source>
</evidence>
<feature type="region of interest" description="Disordered" evidence="1">
    <location>
        <begin position="60"/>
        <end position="92"/>
    </location>
</feature>
<dbReference type="EMBL" id="JACIJK010000004">
    <property type="protein sequence ID" value="MBB5714748.1"/>
    <property type="molecule type" value="Genomic_DNA"/>
</dbReference>